<name>A0A7J6HVJ3_CANSA</name>
<feature type="transmembrane region" description="Helical" evidence="2">
    <location>
        <begin position="37"/>
        <end position="64"/>
    </location>
</feature>
<evidence type="ECO:0000259" key="3">
    <source>
        <dbReference type="Pfam" id="PF03107"/>
    </source>
</evidence>
<dbReference type="PANTHER" id="PTHR46288">
    <property type="entry name" value="PHORBOL-ESTER/DAG-TYPE DOMAIN-CONTAINING PROTEIN"/>
    <property type="match status" value="1"/>
</dbReference>
<feature type="domain" description="DC1" evidence="3">
    <location>
        <begin position="135"/>
        <end position="177"/>
    </location>
</feature>
<keyword evidence="5" id="KW-1185">Reference proteome</keyword>
<dbReference type="Proteomes" id="UP000583929">
    <property type="component" value="Unassembled WGS sequence"/>
</dbReference>
<comment type="caution">
    <text evidence="4">The sequence shown here is derived from an EMBL/GenBank/DDBJ whole genome shotgun (WGS) entry which is preliminary data.</text>
</comment>
<keyword evidence="2" id="KW-1133">Transmembrane helix</keyword>
<sequence length="272" mass="31197">MGQSEHDFSDNFIDFCLNVFDIVYLRNDFGVELIIDLLAIVTEAFLFINGVFVGIIQVLILIFYNRREMDNDQHFCHEQHSLHLIMDGEIITNDEISCELCEFSVEQPPYYVCDSCKYYVHKSCEELPKQINHSFHPRHPLILTSRSVPCDSCWKTPQTSLMFCCEECGFDMDIECALMSNSITTCPNAGQYCIQHSSHPHLLLLVDTTDAIYTDVNVRCFACQFEDSTSDVSGVYYGCNRCEYFLPKHCIDQLPNKSKPPTNLITTSSPFI</sequence>
<accession>A0A7J6HVJ3</accession>
<dbReference type="SUPFAM" id="SSF57889">
    <property type="entry name" value="Cysteine-rich domain"/>
    <property type="match status" value="1"/>
</dbReference>
<keyword evidence="2" id="KW-0472">Membrane</keyword>
<feature type="domain" description="DC1" evidence="3">
    <location>
        <begin position="75"/>
        <end position="124"/>
    </location>
</feature>
<proteinExistence type="predicted"/>
<organism evidence="4 5">
    <name type="scientific">Cannabis sativa</name>
    <name type="common">Hemp</name>
    <name type="synonym">Marijuana</name>
    <dbReference type="NCBI Taxonomy" id="3483"/>
    <lineage>
        <taxon>Eukaryota</taxon>
        <taxon>Viridiplantae</taxon>
        <taxon>Streptophyta</taxon>
        <taxon>Embryophyta</taxon>
        <taxon>Tracheophyta</taxon>
        <taxon>Spermatophyta</taxon>
        <taxon>Magnoliopsida</taxon>
        <taxon>eudicotyledons</taxon>
        <taxon>Gunneridae</taxon>
        <taxon>Pentapetalae</taxon>
        <taxon>rosids</taxon>
        <taxon>fabids</taxon>
        <taxon>Rosales</taxon>
        <taxon>Cannabaceae</taxon>
        <taxon>Cannabis</taxon>
    </lineage>
</organism>
<evidence type="ECO:0000256" key="1">
    <source>
        <dbReference type="ARBA" id="ARBA00022737"/>
    </source>
</evidence>
<dbReference type="PANTHER" id="PTHR46288:SF70">
    <property type="entry name" value="CYSTEINE_HISTIDINE-RICH C1 DOMAIN FAMILY PROTEIN"/>
    <property type="match status" value="1"/>
</dbReference>
<protein>
    <recommendedName>
        <fullName evidence="3">DC1 domain-containing protein</fullName>
    </recommendedName>
</protein>
<evidence type="ECO:0000313" key="5">
    <source>
        <dbReference type="Proteomes" id="UP000583929"/>
    </source>
</evidence>
<keyword evidence="2" id="KW-0812">Transmembrane</keyword>
<dbReference type="InterPro" id="IPR046349">
    <property type="entry name" value="C1-like_sf"/>
</dbReference>
<dbReference type="EMBL" id="JAATIQ010000023">
    <property type="protein sequence ID" value="KAF4398819.1"/>
    <property type="molecule type" value="Genomic_DNA"/>
</dbReference>
<dbReference type="Pfam" id="PF03107">
    <property type="entry name" value="C1_2"/>
    <property type="match status" value="2"/>
</dbReference>
<gene>
    <name evidence="4" type="ORF">G4B88_028182</name>
</gene>
<keyword evidence="1" id="KW-0677">Repeat</keyword>
<evidence type="ECO:0000313" key="4">
    <source>
        <dbReference type="EMBL" id="KAF4398819.1"/>
    </source>
</evidence>
<evidence type="ECO:0000256" key="2">
    <source>
        <dbReference type="SAM" id="Phobius"/>
    </source>
</evidence>
<dbReference type="AlphaFoldDB" id="A0A7J6HVJ3"/>
<dbReference type="InterPro" id="IPR004146">
    <property type="entry name" value="DC1"/>
</dbReference>
<reference evidence="4 5" key="1">
    <citation type="journal article" date="2020" name="bioRxiv">
        <title>Sequence and annotation of 42 cannabis genomes reveals extensive copy number variation in cannabinoid synthesis and pathogen resistance genes.</title>
        <authorList>
            <person name="Mckernan K.J."/>
            <person name="Helbert Y."/>
            <person name="Kane L.T."/>
            <person name="Ebling H."/>
            <person name="Zhang L."/>
            <person name="Liu B."/>
            <person name="Eaton Z."/>
            <person name="Mclaughlin S."/>
            <person name="Kingan S."/>
            <person name="Baybayan P."/>
            <person name="Concepcion G."/>
            <person name="Jordan M."/>
            <person name="Riva A."/>
            <person name="Barbazuk W."/>
            <person name="Harkins T."/>
        </authorList>
    </citation>
    <scope>NUCLEOTIDE SEQUENCE [LARGE SCALE GENOMIC DNA]</scope>
    <source>
        <strain evidence="5">cv. Jamaican Lion 4</strain>
        <tissue evidence="4">Leaf</tissue>
    </source>
</reference>